<sequence>MPSQRTNRPTGYGTTSSRGYQRLRTLEDQPGFAAEPVDGFPGEQPVLLTQAYELAEREKGLTIPILAEELAWHPARVRQLLGVPDSRPVLRLV</sequence>
<accession>A0ABV2W251</accession>
<reference evidence="2 3" key="1">
    <citation type="submission" date="2024-06" db="EMBL/GenBank/DDBJ databases">
        <title>The Natural Products Discovery Center: Release of the First 8490 Sequenced Strains for Exploring Actinobacteria Biosynthetic Diversity.</title>
        <authorList>
            <person name="Kalkreuter E."/>
            <person name="Kautsar S.A."/>
            <person name="Yang D."/>
            <person name="Bader C.D."/>
            <person name="Teijaro C.N."/>
            <person name="Fluegel L."/>
            <person name="Davis C.M."/>
            <person name="Simpson J.R."/>
            <person name="Lauterbach L."/>
            <person name="Steele A.D."/>
            <person name="Gui C."/>
            <person name="Meng S."/>
            <person name="Li G."/>
            <person name="Viehrig K."/>
            <person name="Ye F."/>
            <person name="Su P."/>
            <person name="Kiefer A.F."/>
            <person name="Nichols A."/>
            <person name="Cepeda A.J."/>
            <person name="Yan W."/>
            <person name="Fan B."/>
            <person name="Jiang Y."/>
            <person name="Adhikari A."/>
            <person name="Zheng C.-J."/>
            <person name="Schuster L."/>
            <person name="Cowan T.M."/>
            <person name="Smanski M.J."/>
            <person name="Chevrette M.G."/>
            <person name="De Carvalho L.P.S."/>
            <person name="Shen B."/>
        </authorList>
    </citation>
    <scope>NUCLEOTIDE SEQUENCE [LARGE SCALE GENOMIC DNA]</scope>
    <source>
        <strain evidence="2 3">NPDC006337</strain>
    </source>
</reference>
<feature type="compositionally biased region" description="Polar residues" evidence="1">
    <location>
        <begin position="1"/>
        <end position="19"/>
    </location>
</feature>
<evidence type="ECO:0000256" key="1">
    <source>
        <dbReference type="SAM" id="MobiDB-lite"/>
    </source>
</evidence>
<keyword evidence="3" id="KW-1185">Reference proteome</keyword>
<feature type="region of interest" description="Disordered" evidence="1">
    <location>
        <begin position="1"/>
        <end position="26"/>
    </location>
</feature>
<dbReference type="RefSeq" id="WP_355274085.1">
    <property type="nucleotide sequence ID" value="NZ_JBEXZO010000054.1"/>
</dbReference>
<dbReference type="EMBL" id="JBEXZR010000006">
    <property type="protein sequence ID" value="MEU0707603.1"/>
    <property type="molecule type" value="Genomic_DNA"/>
</dbReference>
<dbReference type="Proteomes" id="UP001550378">
    <property type="component" value="Unassembled WGS sequence"/>
</dbReference>
<gene>
    <name evidence="2" type="ORF">ABZ508_09530</name>
</gene>
<evidence type="ECO:0000313" key="3">
    <source>
        <dbReference type="Proteomes" id="UP001550378"/>
    </source>
</evidence>
<protein>
    <submittedName>
        <fullName evidence="2">Uncharacterized protein</fullName>
    </submittedName>
</protein>
<name>A0ABV2W251_9ACTN</name>
<organism evidence="2 3">
    <name type="scientific">Streptomyces lavendulocolor</name>
    <dbReference type="NCBI Taxonomy" id="67316"/>
    <lineage>
        <taxon>Bacteria</taxon>
        <taxon>Bacillati</taxon>
        <taxon>Actinomycetota</taxon>
        <taxon>Actinomycetes</taxon>
        <taxon>Kitasatosporales</taxon>
        <taxon>Streptomycetaceae</taxon>
        <taxon>Streptomyces</taxon>
    </lineage>
</organism>
<evidence type="ECO:0000313" key="2">
    <source>
        <dbReference type="EMBL" id="MEU0707603.1"/>
    </source>
</evidence>
<proteinExistence type="predicted"/>
<comment type="caution">
    <text evidence="2">The sequence shown here is derived from an EMBL/GenBank/DDBJ whole genome shotgun (WGS) entry which is preliminary data.</text>
</comment>